<keyword evidence="1" id="KW-0597">Phosphoprotein</keyword>
<dbReference type="Proteomes" id="UP000282184">
    <property type="component" value="Unassembled WGS sequence"/>
</dbReference>
<sequence length="139" mass="15013">MHQLASILLVDDDPSTNFLNEAALYPLRLTDTYLTAHDGEEALALLREQTQATPEQPVLVLLDMAMPVMGGMEFLEAFRGLPASIQAATVLVVLAINMSSVDMSRLGEYPIAGTMSKPLTGDRLSTILSLHFNGRAAGR</sequence>
<dbReference type="PANTHER" id="PTHR44520">
    <property type="entry name" value="RESPONSE REGULATOR RCP1-RELATED"/>
    <property type="match status" value="1"/>
</dbReference>
<gene>
    <name evidence="3" type="ORF">EJV47_19120</name>
</gene>
<dbReference type="Gene3D" id="3.40.50.2300">
    <property type="match status" value="1"/>
</dbReference>
<organism evidence="3 4">
    <name type="scientific">Hymenobacter gummosus</name>
    <dbReference type="NCBI Taxonomy" id="1776032"/>
    <lineage>
        <taxon>Bacteria</taxon>
        <taxon>Pseudomonadati</taxon>
        <taxon>Bacteroidota</taxon>
        <taxon>Cytophagia</taxon>
        <taxon>Cytophagales</taxon>
        <taxon>Hymenobacteraceae</taxon>
        <taxon>Hymenobacter</taxon>
    </lineage>
</organism>
<reference evidence="3 4" key="1">
    <citation type="submission" date="2018-12" db="EMBL/GenBank/DDBJ databases">
        <title>Hymenobacter gummosus sp. nov., isolated from a spring.</title>
        <authorList>
            <person name="Nie L."/>
        </authorList>
    </citation>
    <scope>NUCLEOTIDE SEQUENCE [LARGE SCALE GENOMIC DNA]</scope>
    <source>
        <strain evidence="3 4">KCTC 52166</strain>
    </source>
</reference>
<dbReference type="OrthoDB" id="1524091at2"/>
<evidence type="ECO:0000313" key="3">
    <source>
        <dbReference type="EMBL" id="RTQ47531.1"/>
    </source>
</evidence>
<evidence type="ECO:0000259" key="2">
    <source>
        <dbReference type="PROSITE" id="PS50110"/>
    </source>
</evidence>
<dbReference type="SMART" id="SM00448">
    <property type="entry name" value="REC"/>
    <property type="match status" value="1"/>
</dbReference>
<feature type="modified residue" description="4-aspartylphosphate" evidence="1">
    <location>
        <position position="63"/>
    </location>
</feature>
<evidence type="ECO:0000313" key="4">
    <source>
        <dbReference type="Proteomes" id="UP000282184"/>
    </source>
</evidence>
<keyword evidence="4" id="KW-1185">Reference proteome</keyword>
<protein>
    <submittedName>
        <fullName evidence="3">Response regulator</fullName>
    </submittedName>
</protein>
<accession>A0A431TZX6</accession>
<evidence type="ECO:0000256" key="1">
    <source>
        <dbReference type="PROSITE-ProRule" id="PRU00169"/>
    </source>
</evidence>
<dbReference type="RefSeq" id="WP_126694782.1">
    <property type="nucleotide sequence ID" value="NZ_RXOF01000012.1"/>
</dbReference>
<dbReference type="InterPro" id="IPR052893">
    <property type="entry name" value="TCS_response_regulator"/>
</dbReference>
<dbReference type="GO" id="GO:0000160">
    <property type="term" value="P:phosphorelay signal transduction system"/>
    <property type="evidence" value="ECO:0007669"/>
    <property type="project" value="InterPro"/>
</dbReference>
<dbReference type="InterPro" id="IPR011006">
    <property type="entry name" value="CheY-like_superfamily"/>
</dbReference>
<dbReference type="PANTHER" id="PTHR44520:SF2">
    <property type="entry name" value="RESPONSE REGULATOR RCP1"/>
    <property type="match status" value="1"/>
</dbReference>
<dbReference type="PROSITE" id="PS50110">
    <property type="entry name" value="RESPONSE_REGULATORY"/>
    <property type="match status" value="1"/>
</dbReference>
<proteinExistence type="predicted"/>
<dbReference type="AlphaFoldDB" id="A0A431TZX6"/>
<dbReference type="SUPFAM" id="SSF52172">
    <property type="entry name" value="CheY-like"/>
    <property type="match status" value="1"/>
</dbReference>
<dbReference type="Pfam" id="PF00072">
    <property type="entry name" value="Response_reg"/>
    <property type="match status" value="1"/>
</dbReference>
<feature type="domain" description="Response regulatory" evidence="2">
    <location>
        <begin position="6"/>
        <end position="132"/>
    </location>
</feature>
<dbReference type="EMBL" id="RXOF01000012">
    <property type="protein sequence ID" value="RTQ47531.1"/>
    <property type="molecule type" value="Genomic_DNA"/>
</dbReference>
<dbReference type="InterPro" id="IPR001789">
    <property type="entry name" value="Sig_transdc_resp-reg_receiver"/>
</dbReference>
<comment type="caution">
    <text evidence="3">The sequence shown here is derived from an EMBL/GenBank/DDBJ whole genome shotgun (WGS) entry which is preliminary data.</text>
</comment>
<name>A0A431TZX6_9BACT</name>